<dbReference type="PANTHER" id="PTHR13327">
    <property type="entry name" value="NADH-UBIQUINONE OXIDOREDUCTASE ESSS SUBUNIT, MITOCHONDRIAL PRECURSOR"/>
    <property type="match status" value="1"/>
</dbReference>
<dbReference type="Pfam" id="PF10183">
    <property type="entry name" value="ESSS"/>
    <property type="match status" value="1"/>
</dbReference>
<dbReference type="GO" id="GO:0005743">
    <property type="term" value="C:mitochondrial inner membrane"/>
    <property type="evidence" value="ECO:0007669"/>
    <property type="project" value="UniProtKB-SubCell"/>
</dbReference>
<evidence type="ECO:0000256" key="2">
    <source>
        <dbReference type="ARBA" id="ARBA00004434"/>
    </source>
</evidence>
<evidence type="ECO:0000256" key="3">
    <source>
        <dbReference type="ARBA" id="ARBA00008915"/>
    </source>
</evidence>
<evidence type="ECO:0000313" key="18">
    <source>
        <dbReference type="EMBL" id="KZC04976.1"/>
    </source>
</evidence>
<evidence type="ECO:0000256" key="7">
    <source>
        <dbReference type="ARBA" id="ARBA00022692"/>
    </source>
</evidence>
<keyword evidence="10" id="KW-0249">Electron transport</keyword>
<evidence type="ECO:0000256" key="15">
    <source>
        <dbReference type="ARBA" id="ARBA00031387"/>
    </source>
</evidence>
<keyword evidence="12" id="KW-0496">Mitochondrion</keyword>
<evidence type="ECO:0000256" key="6">
    <source>
        <dbReference type="ARBA" id="ARBA00022660"/>
    </source>
</evidence>
<gene>
    <name evidence="18" type="ORF">WN55_09775</name>
</gene>
<keyword evidence="13 17" id="KW-0472">Membrane</keyword>
<keyword evidence="19" id="KW-1185">Reference proteome</keyword>
<feature type="transmembrane region" description="Helical" evidence="17">
    <location>
        <begin position="76"/>
        <end position="96"/>
    </location>
</feature>
<dbReference type="PANTHER" id="PTHR13327:SF0">
    <property type="entry name" value="NADH DEHYDROGENASE [UBIQUINONE] 1 BETA SUBCOMPLEX SUBUNIT 11, MITOCHONDRIAL"/>
    <property type="match status" value="1"/>
</dbReference>
<evidence type="ECO:0000256" key="9">
    <source>
        <dbReference type="ARBA" id="ARBA00022946"/>
    </source>
</evidence>
<dbReference type="EMBL" id="KQ434783">
    <property type="protein sequence ID" value="KZC04976.1"/>
    <property type="molecule type" value="Genomic_DNA"/>
</dbReference>
<sequence>MSTLLRVVHSQGIKNRLTFLAKSTTVKVHDVAKRLVSSTSKKNDNVSDLPYPVQKPWISYGFDYKNKEVDRHKMHLTTFVCVTIGLVLHAFILGYMPDVTMKDWALREAFLQLRYREENGLPLVNPNVIDPSKVILPTDEELGDTEIII</sequence>
<dbReference type="OrthoDB" id="5917019at2759"/>
<dbReference type="InterPro" id="IPR019329">
    <property type="entry name" value="NADH_UbQ_OxRdtase_ESSS_su"/>
</dbReference>
<comment type="subunit">
    <text evidence="16">Complex I is composed of 45 different subunits. Interacts with BCAP31.</text>
</comment>
<protein>
    <recommendedName>
        <fullName evidence="4">NADH dehydrogenase [ubiquinone] 1 beta subcomplex subunit 11, mitochondrial</fullName>
    </recommendedName>
    <alternativeName>
        <fullName evidence="15">Complex I-ESSS</fullName>
    </alternativeName>
    <alternativeName>
        <fullName evidence="14">NADH-ubiquinone oxidoreductase ESSS subunit</fullName>
    </alternativeName>
</protein>
<evidence type="ECO:0000256" key="14">
    <source>
        <dbReference type="ARBA" id="ARBA00030753"/>
    </source>
</evidence>
<keyword evidence="18" id="KW-0830">Ubiquinone</keyword>
<dbReference type="Proteomes" id="UP000076502">
    <property type="component" value="Unassembled WGS sequence"/>
</dbReference>
<evidence type="ECO:0000256" key="8">
    <source>
        <dbReference type="ARBA" id="ARBA00022792"/>
    </source>
</evidence>
<keyword evidence="8" id="KW-0999">Mitochondrion inner membrane</keyword>
<dbReference type="STRING" id="178035.A0A154NZ72"/>
<reference evidence="18 19" key="1">
    <citation type="submission" date="2015-07" db="EMBL/GenBank/DDBJ databases">
        <title>The genome of Dufourea novaeangliae.</title>
        <authorList>
            <person name="Pan H."/>
            <person name="Kapheim K."/>
        </authorList>
    </citation>
    <scope>NUCLEOTIDE SEQUENCE [LARGE SCALE GENOMIC DNA]</scope>
    <source>
        <strain evidence="18">0120121106</strain>
        <tissue evidence="18">Whole body</tissue>
    </source>
</reference>
<evidence type="ECO:0000256" key="11">
    <source>
        <dbReference type="ARBA" id="ARBA00022989"/>
    </source>
</evidence>
<comment type="subcellular location">
    <subcellularLocation>
        <location evidence="2">Mitochondrion inner membrane</location>
        <topology evidence="2">Single-pass membrane protein</topology>
    </subcellularLocation>
</comment>
<evidence type="ECO:0000256" key="10">
    <source>
        <dbReference type="ARBA" id="ARBA00022982"/>
    </source>
</evidence>
<proteinExistence type="inferred from homology"/>
<evidence type="ECO:0000256" key="17">
    <source>
        <dbReference type="SAM" id="Phobius"/>
    </source>
</evidence>
<comment type="function">
    <text evidence="1">Accessory subunit of the mitochondrial membrane respiratory chain NADH dehydrogenase (Complex I), that is believed not to be involved in catalysis. Complex I functions in the transfer of electrons from NADH to the respiratory chain. The immediate electron acceptor for the enzyme is believed to be ubiquinone.</text>
</comment>
<evidence type="ECO:0000256" key="4">
    <source>
        <dbReference type="ARBA" id="ARBA00018632"/>
    </source>
</evidence>
<keyword evidence="11 17" id="KW-1133">Transmembrane helix</keyword>
<evidence type="ECO:0000256" key="12">
    <source>
        <dbReference type="ARBA" id="ARBA00023128"/>
    </source>
</evidence>
<evidence type="ECO:0000256" key="1">
    <source>
        <dbReference type="ARBA" id="ARBA00003195"/>
    </source>
</evidence>
<evidence type="ECO:0000256" key="13">
    <source>
        <dbReference type="ARBA" id="ARBA00023136"/>
    </source>
</evidence>
<comment type="similarity">
    <text evidence="3">Belongs to the complex I NDUFB11 subunit family.</text>
</comment>
<organism evidence="18 19">
    <name type="scientific">Dufourea novaeangliae</name>
    <name type="common">Sweat bee</name>
    <dbReference type="NCBI Taxonomy" id="178035"/>
    <lineage>
        <taxon>Eukaryota</taxon>
        <taxon>Metazoa</taxon>
        <taxon>Ecdysozoa</taxon>
        <taxon>Arthropoda</taxon>
        <taxon>Hexapoda</taxon>
        <taxon>Insecta</taxon>
        <taxon>Pterygota</taxon>
        <taxon>Neoptera</taxon>
        <taxon>Endopterygota</taxon>
        <taxon>Hymenoptera</taxon>
        <taxon>Apocrita</taxon>
        <taxon>Aculeata</taxon>
        <taxon>Apoidea</taxon>
        <taxon>Anthophila</taxon>
        <taxon>Halictidae</taxon>
        <taxon>Rophitinae</taxon>
        <taxon>Dufourea</taxon>
    </lineage>
</organism>
<dbReference type="AlphaFoldDB" id="A0A154NZ72"/>
<evidence type="ECO:0000313" key="19">
    <source>
        <dbReference type="Proteomes" id="UP000076502"/>
    </source>
</evidence>
<evidence type="ECO:0000256" key="16">
    <source>
        <dbReference type="ARBA" id="ARBA00046528"/>
    </source>
</evidence>
<keyword evidence="9" id="KW-0809">Transit peptide</keyword>
<keyword evidence="6" id="KW-0679">Respiratory chain</keyword>
<name>A0A154NZ72_DUFNO</name>
<accession>A0A154NZ72</accession>
<keyword evidence="5" id="KW-0813">Transport</keyword>
<dbReference type="OMA" id="DTKPRYW"/>
<evidence type="ECO:0000256" key="5">
    <source>
        <dbReference type="ARBA" id="ARBA00022448"/>
    </source>
</evidence>
<keyword evidence="7 17" id="KW-0812">Transmembrane</keyword>